<name>A0A369NES5_EGGLN</name>
<gene>
    <name evidence="1" type="ORF">C1871_00880</name>
</gene>
<reference evidence="1 2" key="1">
    <citation type="journal article" date="2018" name="Elife">
        <title>Discovery and characterization of a prevalent human gut bacterial enzyme sufficient for the inactivation of a family of plant toxins.</title>
        <authorList>
            <person name="Koppel N."/>
            <person name="Bisanz J.E."/>
            <person name="Pandelia M.E."/>
            <person name="Turnbaugh P.J."/>
            <person name="Balskus E.P."/>
        </authorList>
    </citation>
    <scope>NUCLEOTIDE SEQUENCE [LARGE SCALE GENOMIC DNA]</scope>
    <source>
        <strain evidence="1 2">FAA1-1-60AUCSF</strain>
    </source>
</reference>
<organism evidence="1 2">
    <name type="scientific">Eggerthella lenta</name>
    <name type="common">Eubacterium lentum</name>
    <dbReference type="NCBI Taxonomy" id="84112"/>
    <lineage>
        <taxon>Bacteria</taxon>
        <taxon>Bacillati</taxon>
        <taxon>Actinomycetota</taxon>
        <taxon>Coriobacteriia</taxon>
        <taxon>Eggerthellales</taxon>
        <taxon>Eggerthellaceae</taxon>
        <taxon>Eggerthella</taxon>
    </lineage>
</organism>
<dbReference type="EMBL" id="PPTY01000001">
    <property type="protein sequence ID" value="RDB89054.1"/>
    <property type="molecule type" value="Genomic_DNA"/>
</dbReference>
<evidence type="ECO:0000313" key="2">
    <source>
        <dbReference type="Proteomes" id="UP000253857"/>
    </source>
</evidence>
<proteinExistence type="predicted"/>
<sequence>MPIASVRPGCAHEQACGHADVTHCADRVPAAWCSCDMLRKAEAERDEWRRAAESKQRLYERARMSSARDRRAMLRAEAERDRYRAKALSLQCVCNKYVYQSKCAWRQGSVDEDCERVGFPCRAVIEEVDGA</sequence>
<dbReference type="Proteomes" id="UP000253857">
    <property type="component" value="Unassembled WGS sequence"/>
</dbReference>
<protein>
    <submittedName>
        <fullName evidence="1">Uncharacterized protein</fullName>
    </submittedName>
</protein>
<evidence type="ECO:0000313" key="1">
    <source>
        <dbReference type="EMBL" id="RDB89054.1"/>
    </source>
</evidence>
<dbReference type="AlphaFoldDB" id="A0A369NES5"/>
<dbReference type="RefSeq" id="WP_035585316.1">
    <property type="nucleotide sequence ID" value="NZ_PPTY01000001.1"/>
</dbReference>
<comment type="caution">
    <text evidence="1">The sequence shown here is derived from an EMBL/GenBank/DDBJ whole genome shotgun (WGS) entry which is preliminary data.</text>
</comment>
<accession>A0A369NES5</accession>